<sequence>MNYYRTFFLLTITLAMCFAIVSVLSKDRLKKEGADMPNGERLSLGGGFSAFLCFFTSFALDLATLIGYHQHEKLFTRVKVVLVFAGFVCYLISLSGCFMESGTKFYMWLLTGTVVSVEACLFSIMHFVGQEGIYEAEE</sequence>
<keyword evidence="1" id="KW-0812">Transmembrane</keyword>
<feature type="transmembrane region" description="Helical" evidence="1">
    <location>
        <begin position="105"/>
        <end position="128"/>
    </location>
</feature>
<comment type="caution">
    <text evidence="2">The sequence shown here is derived from an EMBL/GenBank/DDBJ whole genome shotgun (WGS) entry which is preliminary data.</text>
</comment>
<evidence type="ECO:0000256" key="1">
    <source>
        <dbReference type="SAM" id="Phobius"/>
    </source>
</evidence>
<feature type="transmembrane region" description="Helical" evidence="1">
    <location>
        <begin position="7"/>
        <end position="24"/>
    </location>
</feature>
<keyword evidence="1" id="KW-1133">Transmembrane helix</keyword>
<dbReference type="Proteomes" id="UP001497525">
    <property type="component" value="Unassembled WGS sequence"/>
</dbReference>
<reference evidence="2" key="1">
    <citation type="submission" date="2024-06" db="EMBL/GenBank/DDBJ databases">
        <authorList>
            <person name="Liu X."/>
            <person name="Lenzi L."/>
            <person name="Haldenby T S."/>
            <person name="Uol C."/>
        </authorList>
    </citation>
    <scope>NUCLEOTIDE SEQUENCE</scope>
</reference>
<evidence type="ECO:0000313" key="2">
    <source>
        <dbReference type="EMBL" id="CAL5134116.1"/>
    </source>
</evidence>
<dbReference type="EMBL" id="CAXLJL010000179">
    <property type="protein sequence ID" value="CAL5134116.1"/>
    <property type="molecule type" value="Genomic_DNA"/>
</dbReference>
<gene>
    <name evidence="2" type="ORF">CDAUBV1_LOCUS7342</name>
</gene>
<feature type="transmembrane region" description="Helical" evidence="1">
    <location>
        <begin position="80"/>
        <end position="99"/>
    </location>
</feature>
<evidence type="ECO:0000313" key="3">
    <source>
        <dbReference type="Proteomes" id="UP001497525"/>
    </source>
</evidence>
<name>A0AAV2TCW3_CALDB</name>
<keyword evidence="1" id="KW-0472">Membrane</keyword>
<protein>
    <submittedName>
        <fullName evidence="2">Uncharacterized protein</fullName>
    </submittedName>
</protein>
<proteinExistence type="predicted"/>
<organism evidence="2 3">
    <name type="scientific">Calicophoron daubneyi</name>
    <name type="common">Rumen fluke</name>
    <name type="synonym">Paramphistomum daubneyi</name>
    <dbReference type="NCBI Taxonomy" id="300641"/>
    <lineage>
        <taxon>Eukaryota</taxon>
        <taxon>Metazoa</taxon>
        <taxon>Spiralia</taxon>
        <taxon>Lophotrochozoa</taxon>
        <taxon>Platyhelminthes</taxon>
        <taxon>Trematoda</taxon>
        <taxon>Digenea</taxon>
        <taxon>Plagiorchiida</taxon>
        <taxon>Pronocephalata</taxon>
        <taxon>Paramphistomoidea</taxon>
        <taxon>Paramphistomidae</taxon>
        <taxon>Calicophoron</taxon>
    </lineage>
</organism>
<dbReference type="AlphaFoldDB" id="A0AAV2TCW3"/>
<feature type="transmembrane region" description="Helical" evidence="1">
    <location>
        <begin position="44"/>
        <end position="68"/>
    </location>
</feature>
<accession>A0AAV2TCW3</accession>